<feature type="compositionally biased region" description="Polar residues" evidence="2">
    <location>
        <begin position="744"/>
        <end position="758"/>
    </location>
</feature>
<feature type="region of interest" description="Disordered" evidence="2">
    <location>
        <begin position="744"/>
        <end position="839"/>
    </location>
</feature>
<proteinExistence type="predicted"/>
<feature type="region of interest" description="Disordered" evidence="2">
    <location>
        <begin position="489"/>
        <end position="511"/>
    </location>
</feature>
<feature type="coiled-coil region" evidence="1">
    <location>
        <begin position="141"/>
        <end position="267"/>
    </location>
</feature>
<feature type="compositionally biased region" description="Basic and acidic residues" evidence="2">
    <location>
        <begin position="64"/>
        <end position="73"/>
    </location>
</feature>
<feature type="coiled-coil region" evidence="1">
    <location>
        <begin position="305"/>
        <end position="357"/>
    </location>
</feature>
<organism evidence="3 4">
    <name type="scientific">Magnusiomyces paraingens</name>
    <dbReference type="NCBI Taxonomy" id="2606893"/>
    <lineage>
        <taxon>Eukaryota</taxon>
        <taxon>Fungi</taxon>
        <taxon>Dikarya</taxon>
        <taxon>Ascomycota</taxon>
        <taxon>Saccharomycotina</taxon>
        <taxon>Dipodascomycetes</taxon>
        <taxon>Dipodascales</taxon>
        <taxon>Dipodascaceae</taxon>
        <taxon>Magnusiomyces</taxon>
    </lineage>
</organism>
<feature type="compositionally biased region" description="Basic and acidic residues" evidence="2">
    <location>
        <begin position="542"/>
        <end position="556"/>
    </location>
</feature>
<dbReference type="Proteomes" id="UP000398389">
    <property type="component" value="Unassembled WGS sequence"/>
</dbReference>
<name>A0A5E8BDW2_9ASCO</name>
<reference evidence="3 4" key="1">
    <citation type="submission" date="2019-09" db="EMBL/GenBank/DDBJ databases">
        <authorList>
            <person name="Brejova B."/>
        </authorList>
    </citation>
    <scope>NUCLEOTIDE SEQUENCE [LARGE SCALE GENOMIC DNA]</scope>
</reference>
<feature type="compositionally biased region" description="Basic and acidic residues" evidence="2">
    <location>
        <begin position="15"/>
        <end position="24"/>
    </location>
</feature>
<feature type="region of interest" description="Disordered" evidence="2">
    <location>
        <begin position="360"/>
        <end position="398"/>
    </location>
</feature>
<feature type="region of interest" description="Disordered" evidence="2">
    <location>
        <begin position="541"/>
        <end position="591"/>
    </location>
</feature>
<dbReference type="GeneID" id="43580822"/>
<dbReference type="EMBL" id="CABVLU010000002">
    <property type="protein sequence ID" value="VVT48893.1"/>
    <property type="molecule type" value="Genomic_DNA"/>
</dbReference>
<feature type="compositionally biased region" description="Polar residues" evidence="2">
    <location>
        <begin position="790"/>
        <end position="804"/>
    </location>
</feature>
<feature type="region of interest" description="Disordered" evidence="2">
    <location>
        <begin position="1"/>
        <end position="114"/>
    </location>
</feature>
<evidence type="ECO:0000313" key="3">
    <source>
        <dbReference type="EMBL" id="VVT48893.1"/>
    </source>
</evidence>
<sequence length="839" mass="92178">MSSKIKKSKKKSSLRKSDSNELSKKKTRRSSTASTTSDKTEYYSFSAENETLQDISSKLRGKLRKSDESEKLLLRKSKRNKSSDVVEVIPDENTDDSSKKEPSDASDISSGTIEESSFETLLELNKENIPEESNIPLEYYHELLKAERRENSLKLKEAKRDYKVRKEKLLAEVRQLRERSVKNEEIKDIEVTAMRNQVEALKNQIKIRDDENEELKAQIEEMITEEQMKEYMQQAKKEMEQQVKEELDKLQETHQNELIALEKKSQESMRQLNGVHLAEIEDMRRDYSSVANKSRHETHVVTDLVTQLEEELEKQREIAEDADEERQLAVEKMSKELNLAYEKIKQLEQTVRDMEIQHARAMSPSKSRYMSPTRQHPTSPTKSLGAPGSSGSSERSLRSAIAELRARINRQEIAITQSKISNEKLVQEKEKLKAVYEKKQETMRKKIKGLEGQVDHTRGGKSEELTQPARTRGVYTSPVVQRSLGTAQARAAAAQDRRRVNPLNPAAGLLDSPLVFSSSNLRGGEPPGSIKIPRFSSFLKRKNSDEDTESMEKSLEAEANAEETSEENDESAEYRDSLGASPLDAAREKRVGAASVNSRTAMLATHMTSFEPHLIEDESSLTDAGAVGGGVTQRPKKRQRVQLRRQPSVGVQLSTASRATSEIEVDEDGLHMTSVDYGSGVTAAGTAGAGTASGTTSAGGSALGASLGTIGSAAASVVGRLRTGGGLYALGLAKAASANIFQSSKKPGTGSSLSSTKPHQAKQAPEPSKPVVATSAGTTLRETRKEPVHGTSTASKPAVTSSRVTARLGGTSIAGARPGPTQRIAFGSPIKTRIASSKR</sequence>
<feature type="compositionally biased region" description="Polar residues" evidence="2">
    <location>
        <begin position="46"/>
        <end position="56"/>
    </location>
</feature>
<feature type="compositionally biased region" description="Acidic residues" evidence="2">
    <location>
        <begin position="559"/>
        <end position="571"/>
    </location>
</feature>
<accession>A0A5E8BDW2</accession>
<evidence type="ECO:0000256" key="1">
    <source>
        <dbReference type="SAM" id="Coils"/>
    </source>
</evidence>
<keyword evidence="1" id="KW-0175">Coiled coil</keyword>
<evidence type="ECO:0000313" key="4">
    <source>
        <dbReference type="Proteomes" id="UP000398389"/>
    </source>
</evidence>
<dbReference type="RefSeq" id="XP_031852613.1">
    <property type="nucleotide sequence ID" value="XM_031996722.1"/>
</dbReference>
<keyword evidence="4" id="KW-1185">Reference proteome</keyword>
<dbReference type="AlphaFoldDB" id="A0A5E8BDW2"/>
<feature type="compositionally biased region" description="Basic residues" evidence="2">
    <location>
        <begin position="1"/>
        <end position="14"/>
    </location>
</feature>
<feature type="compositionally biased region" description="Polar residues" evidence="2">
    <location>
        <begin position="364"/>
        <end position="382"/>
    </location>
</feature>
<protein>
    <submittedName>
        <fullName evidence="3">Uncharacterized protein</fullName>
    </submittedName>
</protein>
<evidence type="ECO:0000256" key="2">
    <source>
        <dbReference type="SAM" id="MobiDB-lite"/>
    </source>
</evidence>
<gene>
    <name evidence="3" type="ORF">SAPINGB_P002002</name>
</gene>